<dbReference type="GO" id="GO:0005053">
    <property type="term" value="F:peroxisome matrix targeting signal-2 binding"/>
    <property type="evidence" value="ECO:0007669"/>
    <property type="project" value="InterPro"/>
</dbReference>
<dbReference type="GO" id="GO:0005782">
    <property type="term" value="C:peroxisomal matrix"/>
    <property type="evidence" value="ECO:0007669"/>
    <property type="project" value="UniProtKB-SubCell"/>
</dbReference>
<name>A0AAV2QHE1_MEGNR</name>
<dbReference type="PANTHER" id="PTHR46027:SF1">
    <property type="entry name" value="PEROXISOMAL TARGETING SIGNAL 2 RECEPTOR"/>
    <property type="match status" value="1"/>
</dbReference>
<dbReference type="InterPro" id="IPR019775">
    <property type="entry name" value="WD40_repeat_CS"/>
</dbReference>
<dbReference type="PANTHER" id="PTHR46027">
    <property type="entry name" value="PEROXISOMAL TARGETING SIGNAL 2 RECEPTOR"/>
    <property type="match status" value="1"/>
</dbReference>
<dbReference type="SMART" id="SM00320">
    <property type="entry name" value="WD40"/>
    <property type="match status" value="6"/>
</dbReference>
<keyword evidence="4" id="KW-0963">Cytoplasm</keyword>
<reference evidence="12 13" key="1">
    <citation type="submission" date="2024-05" db="EMBL/GenBank/DDBJ databases">
        <authorList>
            <person name="Wallberg A."/>
        </authorList>
    </citation>
    <scope>NUCLEOTIDE SEQUENCE [LARGE SCALE GENOMIC DNA]</scope>
</reference>
<dbReference type="Pfam" id="PF00400">
    <property type="entry name" value="WD40"/>
    <property type="match status" value="4"/>
</dbReference>
<feature type="repeat" description="WD" evidence="11">
    <location>
        <begin position="196"/>
        <end position="238"/>
    </location>
</feature>
<feature type="repeat" description="WD" evidence="11">
    <location>
        <begin position="240"/>
        <end position="273"/>
    </location>
</feature>
<evidence type="ECO:0000256" key="6">
    <source>
        <dbReference type="ARBA" id="ARBA00022737"/>
    </source>
</evidence>
<dbReference type="InterPro" id="IPR036322">
    <property type="entry name" value="WD40_repeat_dom_sf"/>
</dbReference>
<dbReference type="PROSITE" id="PS50294">
    <property type="entry name" value="WD_REPEATS_REGION"/>
    <property type="match status" value="3"/>
</dbReference>
<organism evidence="12 13">
    <name type="scientific">Meganyctiphanes norvegica</name>
    <name type="common">Northern krill</name>
    <name type="synonym">Thysanopoda norvegica</name>
    <dbReference type="NCBI Taxonomy" id="48144"/>
    <lineage>
        <taxon>Eukaryota</taxon>
        <taxon>Metazoa</taxon>
        <taxon>Ecdysozoa</taxon>
        <taxon>Arthropoda</taxon>
        <taxon>Crustacea</taxon>
        <taxon>Multicrustacea</taxon>
        <taxon>Malacostraca</taxon>
        <taxon>Eumalacostraca</taxon>
        <taxon>Eucarida</taxon>
        <taxon>Euphausiacea</taxon>
        <taxon>Euphausiidae</taxon>
        <taxon>Meganyctiphanes</taxon>
    </lineage>
</organism>
<dbReference type="Proteomes" id="UP001497623">
    <property type="component" value="Unassembled WGS sequence"/>
</dbReference>
<feature type="repeat" description="WD" evidence="11">
    <location>
        <begin position="108"/>
        <end position="151"/>
    </location>
</feature>
<feature type="repeat" description="WD" evidence="11">
    <location>
        <begin position="152"/>
        <end position="185"/>
    </location>
</feature>
<dbReference type="Gene3D" id="2.130.10.10">
    <property type="entry name" value="YVTN repeat-like/Quinoprotein amine dehydrogenase"/>
    <property type="match status" value="1"/>
</dbReference>
<keyword evidence="5 11" id="KW-0853">WD repeat</keyword>
<evidence type="ECO:0000256" key="7">
    <source>
        <dbReference type="ARBA" id="ARBA00022927"/>
    </source>
</evidence>
<evidence type="ECO:0000256" key="9">
    <source>
        <dbReference type="ARBA" id="ARBA00024017"/>
    </source>
</evidence>
<evidence type="ECO:0000256" key="11">
    <source>
        <dbReference type="PROSITE-ProRule" id="PRU00221"/>
    </source>
</evidence>
<evidence type="ECO:0000313" key="13">
    <source>
        <dbReference type="Proteomes" id="UP001497623"/>
    </source>
</evidence>
<keyword evidence="7" id="KW-0653">Protein transport</keyword>
<dbReference type="InterPro" id="IPR044536">
    <property type="entry name" value="PEX7"/>
</dbReference>
<accession>A0AAV2QHE1</accession>
<feature type="non-terminal residue" evidence="12">
    <location>
        <position position="327"/>
    </location>
</feature>
<evidence type="ECO:0000313" key="12">
    <source>
        <dbReference type="EMBL" id="CAL4086578.1"/>
    </source>
</evidence>
<dbReference type="PROSITE" id="PS00678">
    <property type="entry name" value="WD_REPEATS_1"/>
    <property type="match status" value="1"/>
</dbReference>
<dbReference type="SUPFAM" id="SSF50978">
    <property type="entry name" value="WD40 repeat-like"/>
    <property type="match status" value="1"/>
</dbReference>
<dbReference type="AlphaFoldDB" id="A0AAV2QHE1"/>
<keyword evidence="6" id="KW-0677">Repeat</keyword>
<dbReference type="InterPro" id="IPR020472">
    <property type="entry name" value="WD40_PAC1"/>
</dbReference>
<sequence>MSVANGKNGVRLLHTPQYHGYNVKFSPYDPNLLAVASGQNFGLSGNGCLFVFNLAAPDSGVLINLSWTDGLFDVTWSEETPNCLVTASGDTSLQLWDTTKPQSPTTVYKGHTKEVYTVEWNQMRGRPAFISASWDASIKLWDPSQSSCVSSLNGHEALVYQASWSPHLPGCVASVAGDGKLKIWNAFRSRGASMTILAHEGEVLCCDWCKYNQNIVATAATDGLLKGWDLRSTKTAAFVLQGHEYPIRRVKFSPFQETQLTTVSYDFTTRLWDHTAPSPCVQVHESHTEFVYGLDMSTHQEGLIADCAWDQTVALYNNALITENSLS</sequence>
<evidence type="ECO:0000256" key="1">
    <source>
        <dbReference type="ARBA" id="ARBA00004253"/>
    </source>
</evidence>
<keyword evidence="3" id="KW-0813">Transport</keyword>
<protein>
    <recommendedName>
        <fullName evidence="10">Peroxin-7</fullName>
    </recommendedName>
</protein>
<keyword evidence="13" id="KW-1185">Reference proteome</keyword>
<evidence type="ECO:0000256" key="8">
    <source>
        <dbReference type="ARBA" id="ARBA00023140"/>
    </source>
</evidence>
<evidence type="ECO:0000256" key="4">
    <source>
        <dbReference type="ARBA" id="ARBA00022490"/>
    </source>
</evidence>
<gene>
    <name evidence="12" type="ORF">MNOR_LOCUS13040</name>
</gene>
<dbReference type="PROSITE" id="PS50082">
    <property type="entry name" value="WD_REPEATS_2"/>
    <property type="match status" value="4"/>
</dbReference>
<dbReference type="EMBL" id="CAXKWB010007321">
    <property type="protein sequence ID" value="CAL4086578.1"/>
    <property type="molecule type" value="Genomic_DNA"/>
</dbReference>
<evidence type="ECO:0000256" key="10">
    <source>
        <dbReference type="ARBA" id="ARBA00032565"/>
    </source>
</evidence>
<dbReference type="InterPro" id="IPR001680">
    <property type="entry name" value="WD40_rpt"/>
</dbReference>
<keyword evidence="8" id="KW-0576">Peroxisome</keyword>
<comment type="caution">
    <text evidence="12">The sequence shown here is derived from an EMBL/GenBank/DDBJ whole genome shotgun (WGS) entry which is preliminary data.</text>
</comment>
<comment type="similarity">
    <text evidence="9">Belongs to the WD repeat peroxin-7 family.</text>
</comment>
<dbReference type="InterPro" id="IPR015943">
    <property type="entry name" value="WD40/YVTN_repeat-like_dom_sf"/>
</dbReference>
<evidence type="ECO:0000256" key="2">
    <source>
        <dbReference type="ARBA" id="ARBA00004514"/>
    </source>
</evidence>
<dbReference type="GO" id="GO:0005829">
    <property type="term" value="C:cytosol"/>
    <property type="evidence" value="ECO:0007669"/>
    <property type="project" value="UniProtKB-SubCell"/>
</dbReference>
<dbReference type="CDD" id="cd00200">
    <property type="entry name" value="WD40"/>
    <property type="match status" value="1"/>
</dbReference>
<evidence type="ECO:0000256" key="3">
    <source>
        <dbReference type="ARBA" id="ARBA00022448"/>
    </source>
</evidence>
<comment type="subcellular location">
    <subcellularLocation>
        <location evidence="2">Cytoplasm</location>
        <location evidence="2">Cytosol</location>
    </subcellularLocation>
    <subcellularLocation>
        <location evidence="1">Peroxisome matrix</location>
    </subcellularLocation>
</comment>
<dbReference type="PRINTS" id="PR00320">
    <property type="entry name" value="GPROTEINBRPT"/>
</dbReference>
<dbReference type="GO" id="GO:0016558">
    <property type="term" value="P:protein import into peroxisome matrix"/>
    <property type="evidence" value="ECO:0007669"/>
    <property type="project" value="InterPro"/>
</dbReference>
<proteinExistence type="inferred from homology"/>
<evidence type="ECO:0000256" key="5">
    <source>
        <dbReference type="ARBA" id="ARBA00022574"/>
    </source>
</evidence>